<evidence type="ECO:0000256" key="1">
    <source>
        <dbReference type="ARBA" id="ARBA00004370"/>
    </source>
</evidence>
<dbReference type="Proteomes" id="UP001190700">
    <property type="component" value="Unassembled WGS sequence"/>
</dbReference>
<dbReference type="AlphaFoldDB" id="A0AAE0FAY0"/>
<evidence type="ECO:0000313" key="7">
    <source>
        <dbReference type="EMBL" id="KAK3256436.1"/>
    </source>
</evidence>
<organism evidence="7 8">
    <name type="scientific">Cymbomonas tetramitiformis</name>
    <dbReference type="NCBI Taxonomy" id="36881"/>
    <lineage>
        <taxon>Eukaryota</taxon>
        <taxon>Viridiplantae</taxon>
        <taxon>Chlorophyta</taxon>
        <taxon>Pyramimonadophyceae</taxon>
        <taxon>Pyramimonadales</taxon>
        <taxon>Pyramimonadaceae</taxon>
        <taxon>Cymbomonas</taxon>
    </lineage>
</organism>
<reference evidence="7 8" key="1">
    <citation type="journal article" date="2015" name="Genome Biol. Evol.">
        <title>Comparative Genomics of a Bacterivorous Green Alga Reveals Evolutionary Causalities and Consequences of Phago-Mixotrophic Mode of Nutrition.</title>
        <authorList>
            <person name="Burns J.A."/>
            <person name="Paasch A."/>
            <person name="Narechania A."/>
            <person name="Kim E."/>
        </authorList>
    </citation>
    <scope>NUCLEOTIDE SEQUENCE [LARGE SCALE GENOMIC DNA]</scope>
    <source>
        <strain evidence="7 8">PLY_AMNH</strain>
    </source>
</reference>
<dbReference type="EMBL" id="LGRX02021657">
    <property type="protein sequence ID" value="KAK3256436.1"/>
    <property type="molecule type" value="Genomic_DNA"/>
</dbReference>
<feature type="non-terminal residue" evidence="7">
    <location>
        <position position="263"/>
    </location>
</feature>
<evidence type="ECO:0000256" key="2">
    <source>
        <dbReference type="ARBA" id="ARBA00022692"/>
    </source>
</evidence>
<feature type="non-terminal residue" evidence="7">
    <location>
        <position position="1"/>
    </location>
</feature>
<feature type="domain" description="PKD/REJ-like" evidence="6">
    <location>
        <begin position="47"/>
        <end position="243"/>
    </location>
</feature>
<evidence type="ECO:0000313" key="8">
    <source>
        <dbReference type="Proteomes" id="UP001190700"/>
    </source>
</evidence>
<gene>
    <name evidence="7" type="ORF">CYMTET_34429</name>
</gene>
<dbReference type="Pfam" id="PF02010">
    <property type="entry name" value="REJ"/>
    <property type="match status" value="1"/>
</dbReference>
<keyword evidence="8" id="KW-1185">Reference proteome</keyword>
<dbReference type="GO" id="GO:0006816">
    <property type="term" value="P:calcium ion transport"/>
    <property type="evidence" value="ECO:0007669"/>
    <property type="project" value="TreeGrafter"/>
</dbReference>
<name>A0AAE0FAY0_9CHLO</name>
<keyword evidence="4" id="KW-1133">Transmembrane helix</keyword>
<evidence type="ECO:0000256" key="3">
    <source>
        <dbReference type="ARBA" id="ARBA00022737"/>
    </source>
</evidence>
<keyword evidence="3" id="KW-0677">Repeat</keyword>
<dbReference type="GO" id="GO:0005886">
    <property type="term" value="C:plasma membrane"/>
    <property type="evidence" value="ECO:0007669"/>
    <property type="project" value="TreeGrafter"/>
</dbReference>
<keyword evidence="2" id="KW-0812">Transmembrane</keyword>
<comment type="subcellular location">
    <subcellularLocation>
        <location evidence="1">Membrane</location>
    </subcellularLocation>
</comment>
<dbReference type="InterPro" id="IPR002859">
    <property type="entry name" value="PKD/REJ-like"/>
</dbReference>
<comment type="caution">
    <text evidence="7">The sequence shown here is derived from an EMBL/GenBank/DDBJ whole genome shotgun (WGS) entry which is preliminary data.</text>
</comment>
<evidence type="ECO:0000256" key="4">
    <source>
        <dbReference type="ARBA" id="ARBA00022989"/>
    </source>
</evidence>
<evidence type="ECO:0000259" key="6">
    <source>
        <dbReference type="Pfam" id="PF02010"/>
    </source>
</evidence>
<protein>
    <recommendedName>
        <fullName evidence="6">PKD/REJ-like domain-containing protein</fullName>
    </recommendedName>
</protein>
<sequence length="263" mass="29303">EVGILADTFVGEEGRTTRSEQIDIYGYAVLDPASDVDPSHKCSPAVQGFSFNWTLFEIRIGARAVVTEHNIPLDPMVTMSNHSILHLPPHSVEVGRYRVQLEACARGVSEPLCGTTQRFFEVERQALRAIIRGGNSRVGENTTLLLDASDSEDPDNPEGPLRYSWRCNRADGDVCTTPSNFDSNFYREAIQFSLQPFPVVMMRLLGSLEGIWYNMSLTVSRGEGDEGQRSFASVYFIVHKGDIPYGVIDRVPSPISQYTPLRL</sequence>
<proteinExistence type="predicted"/>
<dbReference type="PANTHER" id="PTHR46730">
    <property type="entry name" value="POLYCYSTIN-1"/>
    <property type="match status" value="1"/>
</dbReference>
<keyword evidence="5" id="KW-0472">Membrane</keyword>
<accession>A0AAE0FAY0</accession>
<dbReference type="GO" id="GO:0005261">
    <property type="term" value="F:monoatomic cation channel activity"/>
    <property type="evidence" value="ECO:0007669"/>
    <property type="project" value="TreeGrafter"/>
</dbReference>
<evidence type="ECO:0000256" key="5">
    <source>
        <dbReference type="ARBA" id="ARBA00023136"/>
    </source>
</evidence>
<dbReference type="PANTHER" id="PTHR46730:SF1">
    <property type="entry name" value="PLAT DOMAIN-CONTAINING PROTEIN"/>
    <property type="match status" value="1"/>
</dbReference>